<evidence type="ECO:0000313" key="2">
    <source>
        <dbReference type="EMBL" id="ACE04302.1"/>
    </source>
</evidence>
<dbReference type="STRING" id="331678.Cphamn1_1373"/>
<keyword evidence="1" id="KW-0472">Membrane</keyword>
<dbReference type="HOGENOM" id="CLU_010194_2_4_10"/>
<keyword evidence="1" id="KW-1133">Transmembrane helix</keyword>
<dbReference type="Pfam" id="PF00106">
    <property type="entry name" value="adh_short"/>
    <property type="match status" value="1"/>
</dbReference>
<dbReference type="AlphaFoldDB" id="B3EJA2"/>
<name>B3EJA2_CHLPB</name>
<dbReference type="InterPro" id="IPR002347">
    <property type="entry name" value="SDR_fam"/>
</dbReference>
<dbReference type="Gene3D" id="3.40.50.720">
    <property type="entry name" value="NAD(P)-binding Rossmann-like Domain"/>
    <property type="match status" value="1"/>
</dbReference>
<dbReference type="GO" id="GO:0010304">
    <property type="term" value="P:PSII associated light-harvesting complex II catabolic process"/>
    <property type="evidence" value="ECO:0007669"/>
    <property type="project" value="TreeGrafter"/>
</dbReference>
<dbReference type="PANTHER" id="PTHR24314:SF26">
    <property type="match status" value="1"/>
</dbReference>
<feature type="transmembrane region" description="Helical" evidence="1">
    <location>
        <begin position="6"/>
        <end position="25"/>
    </location>
</feature>
<accession>B3EJA2</accession>
<sequence length="285" mass="31463">MEKNRTYGLGVVITGGTGGLGYALAREFLLMGDRVLITGRDRKRLEQAIETLKVEAKSCEVYGICHDVCNVDDLALFRSFIVSRLGQVDRWINNAGTAGMRKAPLWELDAPDILETCNTNLFGSLLMARTAIEIMSDQPSEDEPVYHLFNLGFSSTGANFSRSNIPHKASKLGVAAVSRFLEKDLREHGIKSIGVHELSPGLVKTDLLFRDTSAETKEFLDCIAETPEKVAEKLVVKIRSVQSRKSPVRYRSIPGMTVTMLGKLAIQKIRPLLEKTNAALRGKKG</sequence>
<organism evidence="2">
    <name type="scientific">Chlorobium phaeobacteroides (strain BS1)</name>
    <dbReference type="NCBI Taxonomy" id="331678"/>
    <lineage>
        <taxon>Bacteria</taxon>
        <taxon>Pseudomonadati</taxon>
        <taxon>Chlorobiota</taxon>
        <taxon>Chlorobiia</taxon>
        <taxon>Chlorobiales</taxon>
        <taxon>Chlorobiaceae</taxon>
        <taxon>Chlorobium/Pelodictyon group</taxon>
        <taxon>Chlorobium</taxon>
    </lineage>
</organism>
<dbReference type="InterPro" id="IPR052625">
    <property type="entry name" value="Chl_b_Red"/>
</dbReference>
<dbReference type="GO" id="GO:0034256">
    <property type="term" value="F:chlorophyll(ide) b reductase activity"/>
    <property type="evidence" value="ECO:0007669"/>
    <property type="project" value="TreeGrafter"/>
</dbReference>
<dbReference type="PANTHER" id="PTHR24314">
    <property type="entry name" value="NON-SPECIFIC LIPID TRANSFER PROTEIN-RELATED"/>
    <property type="match status" value="1"/>
</dbReference>
<keyword evidence="1" id="KW-0812">Transmembrane</keyword>
<dbReference type="GO" id="GO:0015996">
    <property type="term" value="P:chlorophyll catabolic process"/>
    <property type="evidence" value="ECO:0007669"/>
    <property type="project" value="TreeGrafter"/>
</dbReference>
<protein>
    <submittedName>
        <fullName evidence="2">Short-chain dehydrogenase/reductase SDR</fullName>
    </submittedName>
</protein>
<gene>
    <name evidence="2" type="ordered locus">Cphamn1_1373</name>
</gene>
<proteinExistence type="predicted"/>
<dbReference type="eggNOG" id="COG1028">
    <property type="taxonomic scope" value="Bacteria"/>
</dbReference>
<dbReference type="SUPFAM" id="SSF51735">
    <property type="entry name" value="NAD(P)-binding Rossmann-fold domains"/>
    <property type="match status" value="1"/>
</dbReference>
<reference evidence="2" key="1">
    <citation type="submission" date="2008-06" db="EMBL/GenBank/DDBJ databases">
        <title>Complete sequence of Chlorobium phaeobacteroides BS1.</title>
        <authorList>
            <consortium name="US DOE Joint Genome Institute"/>
            <person name="Lucas S."/>
            <person name="Copeland A."/>
            <person name="Lapidus A."/>
            <person name="Glavina del Rio T."/>
            <person name="Dalin E."/>
            <person name="Tice H."/>
            <person name="Bruce D."/>
            <person name="Goodwin L."/>
            <person name="Pitluck S."/>
            <person name="Schmutz J."/>
            <person name="Larimer F."/>
            <person name="Land M."/>
            <person name="Hauser L."/>
            <person name="Kyrpides N."/>
            <person name="Ovchinnikova G."/>
            <person name="Li T."/>
            <person name="Liu Z."/>
            <person name="Zhao F."/>
            <person name="Overmann J."/>
            <person name="Bryant D.A."/>
            <person name="Richardson P."/>
        </authorList>
    </citation>
    <scope>NUCLEOTIDE SEQUENCE [LARGE SCALE GENOMIC DNA]</scope>
    <source>
        <strain evidence="2">BS1</strain>
    </source>
</reference>
<dbReference type="OrthoDB" id="822355at2"/>
<dbReference type="CDD" id="cd05233">
    <property type="entry name" value="SDR_c"/>
    <property type="match status" value="1"/>
</dbReference>
<dbReference type="PRINTS" id="PR00081">
    <property type="entry name" value="GDHRDH"/>
</dbReference>
<dbReference type="EMBL" id="CP001101">
    <property type="protein sequence ID" value="ACE04302.1"/>
    <property type="molecule type" value="Genomic_DNA"/>
</dbReference>
<evidence type="ECO:0000256" key="1">
    <source>
        <dbReference type="SAM" id="Phobius"/>
    </source>
</evidence>
<dbReference type="KEGG" id="cpb:Cphamn1_1373"/>
<dbReference type="InterPro" id="IPR036291">
    <property type="entry name" value="NAD(P)-bd_dom_sf"/>
</dbReference>